<evidence type="ECO:0000256" key="1">
    <source>
        <dbReference type="SAM" id="MobiDB-lite"/>
    </source>
</evidence>
<dbReference type="AlphaFoldDB" id="A0A9N7TZC5"/>
<evidence type="ECO:0000313" key="2">
    <source>
        <dbReference type="EMBL" id="CAB1420433.1"/>
    </source>
</evidence>
<protein>
    <submittedName>
        <fullName evidence="2">Uncharacterized protein</fullName>
    </submittedName>
</protein>
<feature type="compositionally biased region" description="Basic and acidic residues" evidence="1">
    <location>
        <begin position="1"/>
        <end position="10"/>
    </location>
</feature>
<dbReference type="Proteomes" id="UP001153269">
    <property type="component" value="Unassembled WGS sequence"/>
</dbReference>
<gene>
    <name evidence="2" type="ORF">PLEPLA_LOCUS8308</name>
</gene>
<proteinExistence type="predicted"/>
<organism evidence="2 3">
    <name type="scientific">Pleuronectes platessa</name>
    <name type="common">European plaice</name>
    <dbReference type="NCBI Taxonomy" id="8262"/>
    <lineage>
        <taxon>Eukaryota</taxon>
        <taxon>Metazoa</taxon>
        <taxon>Chordata</taxon>
        <taxon>Craniata</taxon>
        <taxon>Vertebrata</taxon>
        <taxon>Euteleostomi</taxon>
        <taxon>Actinopterygii</taxon>
        <taxon>Neopterygii</taxon>
        <taxon>Teleostei</taxon>
        <taxon>Neoteleostei</taxon>
        <taxon>Acanthomorphata</taxon>
        <taxon>Carangaria</taxon>
        <taxon>Pleuronectiformes</taxon>
        <taxon>Pleuronectoidei</taxon>
        <taxon>Pleuronectidae</taxon>
        <taxon>Pleuronectes</taxon>
    </lineage>
</organism>
<sequence>MRTETKEKKKEGRKRKGQGEAAVTSVGLNKPDQVAKVHQGSEYGTMSQVFLPWSRNQDGLVSPHPGTRDSG</sequence>
<dbReference type="EMBL" id="CADEAL010000453">
    <property type="protein sequence ID" value="CAB1420433.1"/>
    <property type="molecule type" value="Genomic_DNA"/>
</dbReference>
<feature type="region of interest" description="Disordered" evidence="1">
    <location>
        <begin position="1"/>
        <end position="33"/>
    </location>
</feature>
<reference evidence="2" key="1">
    <citation type="submission" date="2020-03" db="EMBL/GenBank/DDBJ databases">
        <authorList>
            <person name="Weist P."/>
        </authorList>
    </citation>
    <scope>NUCLEOTIDE SEQUENCE</scope>
</reference>
<name>A0A9N7TZC5_PLEPL</name>
<comment type="caution">
    <text evidence="2">The sequence shown here is derived from an EMBL/GenBank/DDBJ whole genome shotgun (WGS) entry which is preliminary data.</text>
</comment>
<accession>A0A9N7TZC5</accession>
<evidence type="ECO:0000313" key="3">
    <source>
        <dbReference type="Proteomes" id="UP001153269"/>
    </source>
</evidence>
<keyword evidence="3" id="KW-1185">Reference proteome</keyword>